<dbReference type="EMBL" id="CAQQ02098948">
    <property type="status" value="NOT_ANNOTATED_CDS"/>
    <property type="molecule type" value="Genomic_DNA"/>
</dbReference>
<evidence type="ECO:0000313" key="2">
    <source>
        <dbReference type="Proteomes" id="UP000015102"/>
    </source>
</evidence>
<dbReference type="Proteomes" id="UP000015102">
    <property type="component" value="Unassembled WGS sequence"/>
</dbReference>
<protein>
    <submittedName>
        <fullName evidence="1">Uncharacterized protein</fullName>
    </submittedName>
</protein>
<accession>T1GHQ6</accession>
<sequence>MSFATCLLERKILSRHKGDFQQYHSRSIINARYDIDKDVTMVIGYVDEIGAGWIPKYPK</sequence>
<reference evidence="2" key="1">
    <citation type="submission" date="2013-02" db="EMBL/GenBank/DDBJ databases">
        <authorList>
            <person name="Hughes D."/>
        </authorList>
    </citation>
    <scope>NUCLEOTIDE SEQUENCE</scope>
    <source>
        <strain>Durham</strain>
        <strain evidence="2">NC isolate 2 -- Noor lab</strain>
    </source>
</reference>
<evidence type="ECO:0000313" key="1">
    <source>
        <dbReference type="EnsemblMetazoa" id="MESCA002964-PA"/>
    </source>
</evidence>
<name>T1GHQ6_MEGSC</name>
<dbReference type="EnsemblMetazoa" id="MESCA002964-RA">
    <property type="protein sequence ID" value="MESCA002964-PA"/>
    <property type="gene ID" value="MESCA002964"/>
</dbReference>
<keyword evidence="2" id="KW-1185">Reference proteome</keyword>
<dbReference type="HOGENOM" id="CLU_2963431_0_0_1"/>
<dbReference type="AlphaFoldDB" id="T1GHQ6"/>
<reference evidence="1" key="2">
    <citation type="submission" date="2015-06" db="UniProtKB">
        <authorList>
            <consortium name="EnsemblMetazoa"/>
        </authorList>
    </citation>
    <scope>IDENTIFICATION</scope>
</reference>
<proteinExistence type="predicted"/>
<organism evidence="1 2">
    <name type="scientific">Megaselia scalaris</name>
    <name type="common">Humpbacked fly</name>
    <name type="synonym">Phora scalaris</name>
    <dbReference type="NCBI Taxonomy" id="36166"/>
    <lineage>
        <taxon>Eukaryota</taxon>
        <taxon>Metazoa</taxon>
        <taxon>Ecdysozoa</taxon>
        <taxon>Arthropoda</taxon>
        <taxon>Hexapoda</taxon>
        <taxon>Insecta</taxon>
        <taxon>Pterygota</taxon>
        <taxon>Neoptera</taxon>
        <taxon>Endopterygota</taxon>
        <taxon>Diptera</taxon>
        <taxon>Brachycera</taxon>
        <taxon>Muscomorpha</taxon>
        <taxon>Platypezoidea</taxon>
        <taxon>Phoridae</taxon>
        <taxon>Megaseliini</taxon>
        <taxon>Megaselia</taxon>
    </lineage>
</organism>